<dbReference type="Proteomes" id="UP000054144">
    <property type="component" value="Unassembled WGS sequence"/>
</dbReference>
<keyword evidence="3" id="KW-0012">Acyltransferase</keyword>
<evidence type="ECO:0000259" key="2">
    <source>
        <dbReference type="PROSITE" id="PS51186"/>
    </source>
</evidence>
<organism evidence="3 4">
    <name type="scientific">Fistulina hepatica ATCC 64428</name>
    <dbReference type="NCBI Taxonomy" id="1128425"/>
    <lineage>
        <taxon>Eukaryota</taxon>
        <taxon>Fungi</taxon>
        <taxon>Dikarya</taxon>
        <taxon>Basidiomycota</taxon>
        <taxon>Agaricomycotina</taxon>
        <taxon>Agaricomycetes</taxon>
        <taxon>Agaricomycetidae</taxon>
        <taxon>Agaricales</taxon>
        <taxon>Fistulinaceae</taxon>
        <taxon>Fistulina</taxon>
    </lineage>
</organism>
<feature type="non-terminal residue" evidence="3">
    <location>
        <position position="1"/>
    </location>
</feature>
<reference evidence="3 4" key="1">
    <citation type="journal article" date="2015" name="Fungal Genet. Biol.">
        <title>Evolution of novel wood decay mechanisms in Agaricales revealed by the genome sequences of Fistulina hepatica and Cylindrobasidium torrendii.</title>
        <authorList>
            <person name="Floudas D."/>
            <person name="Held B.W."/>
            <person name="Riley R."/>
            <person name="Nagy L.G."/>
            <person name="Koehler G."/>
            <person name="Ransdell A.S."/>
            <person name="Younus H."/>
            <person name="Chow J."/>
            <person name="Chiniquy J."/>
            <person name="Lipzen A."/>
            <person name="Tritt A."/>
            <person name="Sun H."/>
            <person name="Haridas S."/>
            <person name="LaButti K."/>
            <person name="Ohm R.A."/>
            <person name="Kues U."/>
            <person name="Blanchette R.A."/>
            <person name="Grigoriev I.V."/>
            <person name="Minto R.E."/>
            <person name="Hibbett D.S."/>
        </authorList>
    </citation>
    <scope>NUCLEOTIDE SEQUENCE [LARGE SCALE GENOMIC DNA]</scope>
    <source>
        <strain evidence="3 4">ATCC 64428</strain>
    </source>
</reference>
<dbReference type="OrthoDB" id="41238at2759"/>
<dbReference type="GO" id="GO:1990189">
    <property type="term" value="F:protein N-terminal-serine acetyltransferase activity"/>
    <property type="evidence" value="ECO:0007669"/>
    <property type="project" value="TreeGrafter"/>
</dbReference>
<protein>
    <submittedName>
        <fullName evidence="3">Acyl-CoA N-acyltransferase</fullName>
    </submittedName>
</protein>
<dbReference type="Pfam" id="PF13302">
    <property type="entry name" value="Acetyltransf_3"/>
    <property type="match status" value="1"/>
</dbReference>
<dbReference type="SUPFAM" id="SSF55729">
    <property type="entry name" value="Acyl-CoA N-acyltransferases (Nat)"/>
    <property type="match status" value="1"/>
</dbReference>
<dbReference type="InterPro" id="IPR000182">
    <property type="entry name" value="GNAT_dom"/>
</dbReference>
<dbReference type="AlphaFoldDB" id="A0A0D7A9M2"/>
<gene>
    <name evidence="3" type="ORF">FISHEDRAFT_21541</name>
</gene>
<dbReference type="PANTHER" id="PTHR43441">
    <property type="entry name" value="RIBOSOMAL-PROTEIN-SERINE ACETYLTRANSFERASE"/>
    <property type="match status" value="1"/>
</dbReference>
<dbReference type="InterPro" id="IPR016181">
    <property type="entry name" value="Acyl_CoA_acyltransferase"/>
</dbReference>
<feature type="region of interest" description="Disordered" evidence="1">
    <location>
        <begin position="172"/>
        <end position="196"/>
    </location>
</feature>
<feature type="non-terminal residue" evidence="3">
    <location>
        <position position="225"/>
    </location>
</feature>
<evidence type="ECO:0000256" key="1">
    <source>
        <dbReference type="SAM" id="MobiDB-lite"/>
    </source>
</evidence>
<name>A0A0D7A9M2_9AGAR</name>
<keyword evidence="4" id="KW-1185">Reference proteome</keyword>
<proteinExistence type="predicted"/>
<evidence type="ECO:0000313" key="3">
    <source>
        <dbReference type="EMBL" id="KIY47099.1"/>
    </source>
</evidence>
<evidence type="ECO:0000313" key="4">
    <source>
        <dbReference type="Proteomes" id="UP000054144"/>
    </source>
</evidence>
<keyword evidence="3" id="KW-0808">Transferase</keyword>
<dbReference type="GO" id="GO:0008999">
    <property type="term" value="F:protein-N-terminal-alanine acetyltransferase activity"/>
    <property type="evidence" value="ECO:0007669"/>
    <property type="project" value="TreeGrafter"/>
</dbReference>
<dbReference type="PROSITE" id="PS51186">
    <property type="entry name" value="GNAT"/>
    <property type="match status" value="1"/>
</dbReference>
<dbReference type="CDD" id="cd04301">
    <property type="entry name" value="NAT_SF"/>
    <property type="match status" value="1"/>
</dbReference>
<dbReference type="PANTHER" id="PTHR43441:SF5">
    <property type="entry name" value="FAMILY ACETYLTRANSFERASE, PUTATIVE-RELATED"/>
    <property type="match status" value="1"/>
</dbReference>
<dbReference type="InterPro" id="IPR051908">
    <property type="entry name" value="Ribosomal_N-acetyltransferase"/>
</dbReference>
<sequence length="225" mass="24779">EDPYDINFVCPFPDALTSGHVTVIPFVPSQHAEKFTEELSAHPELRAYVPRTLAGLTAILTYTEQMRRRPERLFLAVLQGPKREMAGVVGYLGVSAENRVAEIGPVLTFPAYQGQGIASRAVALLLKLALDNPSNGGWGFRRIQYVCHPDNDASWHLAESLGFRREGIHRSSRTLSANDSGKRGAKQCPPERGPGGSVDGLMLAICWDDWENGVRDQIEAKLSRV</sequence>
<feature type="domain" description="N-acetyltransferase" evidence="2">
    <location>
        <begin position="30"/>
        <end position="189"/>
    </location>
</feature>
<accession>A0A0D7A9M2</accession>
<dbReference type="Gene3D" id="3.40.630.30">
    <property type="match status" value="1"/>
</dbReference>
<dbReference type="EMBL" id="KN882013">
    <property type="protein sequence ID" value="KIY47099.1"/>
    <property type="molecule type" value="Genomic_DNA"/>
</dbReference>